<dbReference type="GO" id="GO:0036355">
    <property type="term" value="F:2-iminoacetate synthase activity"/>
    <property type="evidence" value="ECO:0007669"/>
    <property type="project" value="UniProtKB-EC"/>
</dbReference>
<dbReference type="AlphaFoldDB" id="A0A9D1PX52"/>
<keyword evidence="8" id="KW-0456">Lyase</keyword>
<organism evidence="8 9">
    <name type="scientific">Candidatus Desulfovibrio intestinipullorum</name>
    <dbReference type="NCBI Taxonomy" id="2838536"/>
    <lineage>
        <taxon>Bacteria</taxon>
        <taxon>Pseudomonadati</taxon>
        <taxon>Thermodesulfobacteriota</taxon>
        <taxon>Desulfovibrionia</taxon>
        <taxon>Desulfovibrionales</taxon>
        <taxon>Desulfovibrionaceae</taxon>
        <taxon>Desulfovibrio</taxon>
    </lineage>
</organism>
<dbReference type="SFLD" id="SFLDG01060">
    <property type="entry name" value="BATS_domain_containing"/>
    <property type="match status" value="1"/>
</dbReference>
<comment type="cofactor">
    <cofactor evidence="1">
        <name>[4Fe-4S] cluster</name>
        <dbReference type="ChEBI" id="CHEBI:49883"/>
    </cofactor>
</comment>
<dbReference type="Gene3D" id="3.20.20.70">
    <property type="entry name" value="Aldolase class I"/>
    <property type="match status" value="1"/>
</dbReference>
<dbReference type="Proteomes" id="UP000886752">
    <property type="component" value="Unassembled WGS sequence"/>
</dbReference>
<keyword evidence="4" id="KW-0479">Metal-binding</keyword>
<dbReference type="CDD" id="cd01335">
    <property type="entry name" value="Radical_SAM"/>
    <property type="match status" value="1"/>
</dbReference>
<dbReference type="InterPro" id="IPR007197">
    <property type="entry name" value="rSAM"/>
</dbReference>
<gene>
    <name evidence="8" type="primary">thiH</name>
    <name evidence="8" type="ORF">H9894_08335</name>
</gene>
<dbReference type="PANTHER" id="PTHR43583">
    <property type="entry name" value="2-IMINOACETATE SYNTHASE"/>
    <property type="match status" value="1"/>
</dbReference>
<keyword evidence="3" id="KW-0949">S-adenosyl-L-methionine</keyword>
<comment type="caution">
    <text evidence="8">The sequence shown here is derived from an EMBL/GenBank/DDBJ whole genome shotgun (WGS) entry which is preliminary data.</text>
</comment>
<dbReference type="PROSITE" id="PS51918">
    <property type="entry name" value="RADICAL_SAM"/>
    <property type="match status" value="1"/>
</dbReference>
<evidence type="ECO:0000256" key="5">
    <source>
        <dbReference type="ARBA" id="ARBA00023004"/>
    </source>
</evidence>
<dbReference type="InterPro" id="IPR034428">
    <property type="entry name" value="ThiH/NoCL/HydG-like"/>
</dbReference>
<dbReference type="GO" id="GO:0051539">
    <property type="term" value="F:4 iron, 4 sulfur cluster binding"/>
    <property type="evidence" value="ECO:0007669"/>
    <property type="project" value="UniProtKB-KW"/>
</dbReference>
<evidence type="ECO:0000256" key="6">
    <source>
        <dbReference type="ARBA" id="ARBA00023014"/>
    </source>
</evidence>
<dbReference type="SFLD" id="SFLDF00301">
    <property type="entry name" value="2-iminoacetate_synthase_(ThiH)"/>
    <property type="match status" value="1"/>
</dbReference>
<dbReference type="SMART" id="SM00876">
    <property type="entry name" value="BATS"/>
    <property type="match status" value="1"/>
</dbReference>
<evidence type="ECO:0000259" key="7">
    <source>
        <dbReference type="PROSITE" id="PS51918"/>
    </source>
</evidence>
<evidence type="ECO:0000256" key="4">
    <source>
        <dbReference type="ARBA" id="ARBA00022723"/>
    </source>
</evidence>
<evidence type="ECO:0000313" key="8">
    <source>
        <dbReference type="EMBL" id="HIW01180.1"/>
    </source>
</evidence>
<name>A0A9D1PX52_9BACT</name>
<dbReference type="PANTHER" id="PTHR43583:SF1">
    <property type="entry name" value="2-IMINOACETATE SYNTHASE"/>
    <property type="match status" value="1"/>
</dbReference>
<reference evidence="8" key="2">
    <citation type="submission" date="2021-04" db="EMBL/GenBank/DDBJ databases">
        <authorList>
            <person name="Gilroy R."/>
        </authorList>
    </citation>
    <scope>NUCLEOTIDE SEQUENCE</scope>
    <source>
        <strain evidence="8">ChiHecec2B26-446</strain>
    </source>
</reference>
<keyword evidence="2" id="KW-0004">4Fe-4S</keyword>
<evidence type="ECO:0000256" key="1">
    <source>
        <dbReference type="ARBA" id="ARBA00001966"/>
    </source>
</evidence>
<reference evidence="8" key="1">
    <citation type="journal article" date="2021" name="PeerJ">
        <title>Extensive microbial diversity within the chicken gut microbiome revealed by metagenomics and culture.</title>
        <authorList>
            <person name="Gilroy R."/>
            <person name="Ravi A."/>
            <person name="Getino M."/>
            <person name="Pursley I."/>
            <person name="Horton D.L."/>
            <person name="Alikhan N.F."/>
            <person name="Baker D."/>
            <person name="Gharbi K."/>
            <person name="Hall N."/>
            <person name="Watson M."/>
            <person name="Adriaenssens E.M."/>
            <person name="Foster-Nyarko E."/>
            <person name="Jarju S."/>
            <person name="Secka A."/>
            <person name="Antonio M."/>
            <person name="Oren A."/>
            <person name="Chaudhuri R.R."/>
            <person name="La Ragione R."/>
            <person name="Hildebrand F."/>
            <person name="Pallen M.J."/>
        </authorList>
    </citation>
    <scope>NUCLEOTIDE SEQUENCE</scope>
    <source>
        <strain evidence="8">ChiHecec2B26-446</strain>
    </source>
</reference>
<dbReference type="SFLD" id="SFLDS00029">
    <property type="entry name" value="Radical_SAM"/>
    <property type="match status" value="1"/>
</dbReference>
<dbReference type="EMBL" id="DXHV01000073">
    <property type="protein sequence ID" value="HIW01180.1"/>
    <property type="molecule type" value="Genomic_DNA"/>
</dbReference>
<dbReference type="InterPro" id="IPR010722">
    <property type="entry name" value="BATS_dom"/>
</dbReference>
<dbReference type="NCBIfam" id="TIGR02351">
    <property type="entry name" value="thiH"/>
    <property type="match status" value="1"/>
</dbReference>
<accession>A0A9D1PX52</accession>
<feature type="domain" description="Radical SAM core" evidence="7">
    <location>
        <begin position="71"/>
        <end position="292"/>
    </location>
</feature>
<dbReference type="SFLD" id="SFLDG01081">
    <property type="entry name" value="cleavage_of_the_Ca-Cb_bond_in"/>
    <property type="match status" value="1"/>
</dbReference>
<dbReference type="GO" id="GO:0005506">
    <property type="term" value="F:iron ion binding"/>
    <property type="evidence" value="ECO:0007669"/>
    <property type="project" value="InterPro"/>
</dbReference>
<evidence type="ECO:0000256" key="3">
    <source>
        <dbReference type="ARBA" id="ARBA00022691"/>
    </source>
</evidence>
<sequence>MATFREYWSSLDRTQREQDVAAMTGEDVVAAINAEELRPRDFLALLSPAAEPYLEAMAQRARDLTTRYFGYAVNVFTPLYISDVCTNHCRYCGFNANNKQKRTHLSVDEAVDEAMAIARQGFEDILILTGEAPKLSSPQYIAEVVRRIKPHFASIGIEVYSLTEDEYRLMVQSGVNAMTMFQETYNPELYAWLHPAGPKSNYAFRLEAPERAARAGMRSLGLGALLGLEKLEHDGFATGLHAWWLQRHYPGVDIGVSIPRICSHVGSFDIPHELNDRRFVQYVTALRLFLPRATITCSSRESADMRNHLVAICVNRVSAGVSTAVGGRVHQTETPPQFDITDSRDMQTMEHDLQNQGFQVVLKDWEDPTTTTVRKGA</sequence>
<proteinExistence type="predicted"/>
<dbReference type="InterPro" id="IPR013785">
    <property type="entry name" value="Aldolase_TIM"/>
</dbReference>
<dbReference type="Pfam" id="PF04055">
    <property type="entry name" value="Radical_SAM"/>
    <property type="match status" value="1"/>
</dbReference>
<dbReference type="SUPFAM" id="SSF102114">
    <property type="entry name" value="Radical SAM enzymes"/>
    <property type="match status" value="1"/>
</dbReference>
<dbReference type="EC" id="4.1.99.19" evidence="8"/>
<keyword evidence="6" id="KW-0411">Iron-sulfur</keyword>
<dbReference type="InterPro" id="IPR012726">
    <property type="entry name" value="ThiH"/>
</dbReference>
<dbReference type="InterPro" id="IPR058240">
    <property type="entry name" value="rSAM_sf"/>
</dbReference>
<dbReference type="Pfam" id="PF06968">
    <property type="entry name" value="BATS"/>
    <property type="match status" value="1"/>
</dbReference>
<evidence type="ECO:0000256" key="2">
    <source>
        <dbReference type="ARBA" id="ARBA00022485"/>
    </source>
</evidence>
<keyword evidence="5" id="KW-0408">Iron</keyword>
<evidence type="ECO:0000313" key="9">
    <source>
        <dbReference type="Proteomes" id="UP000886752"/>
    </source>
</evidence>
<protein>
    <submittedName>
        <fullName evidence="8">2-iminoacetate synthase ThiH</fullName>
        <ecNumber evidence="8">4.1.99.19</ecNumber>
    </submittedName>
</protein>